<evidence type="ECO:0000313" key="10">
    <source>
        <dbReference type="Proteomes" id="UP001432099"/>
    </source>
</evidence>
<dbReference type="PANTHER" id="PTHR33991">
    <property type="entry name" value="DNA REPAIR PROTEIN RECO"/>
    <property type="match status" value="1"/>
</dbReference>
<evidence type="ECO:0000256" key="6">
    <source>
        <dbReference type="ARBA" id="ARBA00033409"/>
    </source>
</evidence>
<comment type="similarity">
    <text evidence="1 7">Belongs to the RecO family.</text>
</comment>
<evidence type="ECO:0000259" key="8">
    <source>
        <dbReference type="Pfam" id="PF11967"/>
    </source>
</evidence>
<dbReference type="Pfam" id="PF02565">
    <property type="entry name" value="RecO_C"/>
    <property type="match status" value="1"/>
</dbReference>
<dbReference type="Pfam" id="PF11967">
    <property type="entry name" value="RecO_N"/>
    <property type="match status" value="1"/>
</dbReference>
<dbReference type="SUPFAM" id="SSF50249">
    <property type="entry name" value="Nucleic acid-binding proteins"/>
    <property type="match status" value="1"/>
</dbReference>
<dbReference type="PANTHER" id="PTHR33991:SF1">
    <property type="entry name" value="DNA REPAIR PROTEIN RECO"/>
    <property type="match status" value="1"/>
</dbReference>
<name>A0ABN6ZBX2_9FIRM</name>
<dbReference type="EMBL" id="AP028127">
    <property type="protein sequence ID" value="BEH90529.1"/>
    <property type="molecule type" value="Genomic_DNA"/>
</dbReference>
<comment type="function">
    <text evidence="7">Involved in DNA repair and RecF pathway recombination.</text>
</comment>
<dbReference type="InterPro" id="IPR003717">
    <property type="entry name" value="RecO"/>
</dbReference>
<dbReference type="Gene3D" id="1.20.1440.120">
    <property type="entry name" value="Recombination protein O, C-terminal domain"/>
    <property type="match status" value="1"/>
</dbReference>
<protein>
    <recommendedName>
        <fullName evidence="2 7">DNA repair protein RecO</fullName>
    </recommendedName>
    <alternativeName>
        <fullName evidence="6 7">Recombination protein O</fullName>
    </alternativeName>
</protein>
<organism evidence="9 10">
    <name type="scientific">Turicibacter faecis</name>
    <dbReference type="NCBI Taxonomy" id="2963365"/>
    <lineage>
        <taxon>Bacteria</taxon>
        <taxon>Bacillati</taxon>
        <taxon>Bacillota</taxon>
        <taxon>Erysipelotrichia</taxon>
        <taxon>Erysipelotrichales</taxon>
        <taxon>Turicibacteraceae</taxon>
        <taxon>Turicibacter</taxon>
    </lineage>
</organism>
<keyword evidence="3 7" id="KW-0227">DNA damage</keyword>
<dbReference type="Proteomes" id="UP001432099">
    <property type="component" value="Chromosome"/>
</dbReference>
<accession>A0ABN6ZBX2</accession>
<dbReference type="InterPro" id="IPR012340">
    <property type="entry name" value="NA-bd_OB-fold"/>
</dbReference>
<evidence type="ECO:0000256" key="2">
    <source>
        <dbReference type="ARBA" id="ARBA00021310"/>
    </source>
</evidence>
<evidence type="ECO:0000256" key="3">
    <source>
        <dbReference type="ARBA" id="ARBA00022763"/>
    </source>
</evidence>
<dbReference type="InterPro" id="IPR042242">
    <property type="entry name" value="RecO_C"/>
</dbReference>
<keyword evidence="10" id="KW-1185">Reference proteome</keyword>
<evidence type="ECO:0000256" key="7">
    <source>
        <dbReference type="HAMAP-Rule" id="MF_00201"/>
    </source>
</evidence>
<sequence length="246" mass="28177">MALDVEGIVLKSFNYGEHHKIVKVLTEEKGVIGVFVQNANKVNTKKSALVQPLTCARFNLNSSHQANSDLYFAYSGDVIEYYLNLKLNYEHMAYFYCMVEIILKGMIDERFSRYTYHMFKQFLTAAEEGYSPYLLNLIFQLKMLPALGIAPVMDCCAVCRSTEDIVTLSIRQGGLVCKRCYQPVEPILIDAPLIPMVRALYKLEVDVLPDIDLDEDILKPIEQFLDAYYDSYAGFKLQTKKFINDL</sequence>
<feature type="domain" description="DNA replication/recombination mediator RecO N-terminal" evidence="8">
    <location>
        <begin position="4"/>
        <end position="80"/>
    </location>
</feature>
<evidence type="ECO:0000313" key="9">
    <source>
        <dbReference type="EMBL" id="BEH90529.1"/>
    </source>
</evidence>
<dbReference type="HAMAP" id="MF_00201">
    <property type="entry name" value="RecO"/>
    <property type="match status" value="1"/>
</dbReference>
<dbReference type="NCBIfam" id="TIGR00613">
    <property type="entry name" value="reco"/>
    <property type="match status" value="1"/>
</dbReference>
<dbReference type="RefSeq" id="WP_161831963.1">
    <property type="nucleotide sequence ID" value="NZ_AP028127.1"/>
</dbReference>
<keyword evidence="4 7" id="KW-0233">DNA recombination</keyword>
<dbReference type="InterPro" id="IPR037278">
    <property type="entry name" value="ARFGAP/RecO"/>
</dbReference>
<evidence type="ECO:0000256" key="4">
    <source>
        <dbReference type="ARBA" id="ARBA00023172"/>
    </source>
</evidence>
<dbReference type="SUPFAM" id="SSF57863">
    <property type="entry name" value="ArfGap/RecO-like zinc finger"/>
    <property type="match status" value="1"/>
</dbReference>
<dbReference type="InterPro" id="IPR022572">
    <property type="entry name" value="DNA_rep/recomb_RecO_N"/>
</dbReference>
<gene>
    <name evidence="7 9" type="primary">recO</name>
    <name evidence="9" type="ORF">T23_06310</name>
</gene>
<evidence type="ECO:0000256" key="5">
    <source>
        <dbReference type="ARBA" id="ARBA00023204"/>
    </source>
</evidence>
<evidence type="ECO:0000256" key="1">
    <source>
        <dbReference type="ARBA" id="ARBA00007452"/>
    </source>
</evidence>
<keyword evidence="5 7" id="KW-0234">DNA repair</keyword>
<dbReference type="Gene3D" id="2.40.50.140">
    <property type="entry name" value="Nucleic acid-binding proteins"/>
    <property type="match status" value="1"/>
</dbReference>
<reference evidence="9" key="1">
    <citation type="journal article" date="2024" name="Int. J. Syst. Evol. Microbiol.">
        <title>Turicibacter faecis sp. nov., isolated from faeces of heart failure mouse model.</title>
        <authorList>
            <person name="Imamura Y."/>
            <person name="Motooka D."/>
            <person name="Nakajima Y."/>
            <person name="Ito S."/>
            <person name="Kitakaze M."/>
            <person name="Iida T."/>
            <person name="Nakamura S."/>
        </authorList>
    </citation>
    <scope>NUCLEOTIDE SEQUENCE</scope>
    <source>
        <strain evidence="9">TC023</strain>
    </source>
</reference>
<proteinExistence type="inferred from homology"/>